<dbReference type="NCBIfam" id="TIGR03698">
    <property type="entry name" value="clan_AA_DTGF"/>
    <property type="match status" value="1"/>
</dbReference>
<dbReference type="GO" id="GO:0008233">
    <property type="term" value="F:peptidase activity"/>
    <property type="evidence" value="ECO:0007669"/>
    <property type="project" value="UniProtKB-KW"/>
</dbReference>
<keyword evidence="1" id="KW-0378">Hydrolase</keyword>
<sequence>MVIDCFRINERPEIPITVVDIVKEKSIEVNALIDTGFSGFLLLPNSLYSKVNTVELDESFWRTYATLNGIVKTKVAKAKIKIGKIELESFIESPVLGRDLTLIGRELLKKISVEIKKGKEICVDDP</sequence>
<dbReference type="EMBL" id="CP029289">
    <property type="protein sequence ID" value="AWR95450.1"/>
    <property type="molecule type" value="Genomic_DNA"/>
</dbReference>
<dbReference type="GO" id="GO:0006508">
    <property type="term" value="P:proteolysis"/>
    <property type="evidence" value="ECO:0007669"/>
    <property type="project" value="UniProtKB-KW"/>
</dbReference>
<dbReference type="AlphaFoldDB" id="A0A2U9IHF6"/>
<name>A0A2U9IHF6_9CREN</name>
<evidence type="ECO:0000313" key="2">
    <source>
        <dbReference type="Proteomes" id="UP000248044"/>
    </source>
</evidence>
<dbReference type="InterPro" id="IPR022274">
    <property type="entry name" value="Peptidase_asp_AF0612"/>
</dbReference>
<gene>
    <name evidence="1" type="ORF">DFR85_13475</name>
</gene>
<keyword evidence="1" id="KW-0645">Protease</keyword>
<dbReference type="Gene3D" id="2.40.70.10">
    <property type="entry name" value="Acid Proteases"/>
    <property type="match status" value="1"/>
</dbReference>
<reference evidence="1 2" key="1">
    <citation type="submission" date="2018-05" db="EMBL/GenBank/DDBJ databases">
        <title>Complete Genome Sequences of Extremely Thermoacidophilic, Metal-Mobilizing Type-Strain Members of the Archaeal Family Sulfolobaceae: Acidianus brierleyi DSM-1651T, Acidianus sulfidivorans DSM-18786T, Metallosphaera hakonensis DSM-7519T, and Metallosphaera prunae DSM-10039T.</title>
        <authorList>
            <person name="Counts J.A."/>
            <person name="Kelly R.M."/>
        </authorList>
    </citation>
    <scope>NUCLEOTIDE SEQUENCE [LARGE SCALE GENOMIC DNA]</scope>
    <source>
        <strain evidence="1 2">DSM 1651</strain>
    </source>
</reference>
<proteinExistence type="predicted"/>
<organism evidence="1 2">
    <name type="scientific">Acidianus brierleyi</name>
    <dbReference type="NCBI Taxonomy" id="41673"/>
    <lineage>
        <taxon>Archaea</taxon>
        <taxon>Thermoproteota</taxon>
        <taxon>Thermoprotei</taxon>
        <taxon>Sulfolobales</taxon>
        <taxon>Sulfolobaceae</taxon>
        <taxon>Acidianus</taxon>
    </lineage>
</organism>
<evidence type="ECO:0000313" key="1">
    <source>
        <dbReference type="EMBL" id="AWR95450.1"/>
    </source>
</evidence>
<dbReference type="KEGG" id="abri:DFR85_13475"/>
<dbReference type="Proteomes" id="UP000248044">
    <property type="component" value="Chromosome"/>
</dbReference>
<dbReference type="OrthoDB" id="40847at2157"/>
<dbReference type="GeneID" id="36833185"/>
<keyword evidence="2" id="KW-1185">Reference proteome</keyword>
<protein>
    <submittedName>
        <fullName evidence="1">Clan AA aspartic protease</fullName>
    </submittedName>
</protein>
<dbReference type="RefSeq" id="WP_110271328.1">
    <property type="nucleotide sequence ID" value="NZ_CP029289.2"/>
</dbReference>
<accession>A0A2U9IHF6</accession>
<dbReference type="InterPro" id="IPR021109">
    <property type="entry name" value="Peptidase_aspartic_dom_sf"/>
</dbReference>